<keyword evidence="5" id="KW-0732">Signal</keyword>
<dbReference type="PROSITE" id="PS50825">
    <property type="entry name" value="HYR"/>
    <property type="match status" value="1"/>
</dbReference>
<dbReference type="VEuPathDB" id="CryptoDB:Cvel_16417"/>
<feature type="transmembrane region" description="Helical" evidence="4">
    <location>
        <begin position="2009"/>
        <end position="2026"/>
    </location>
</feature>
<keyword evidence="4" id="KW-0812">Transmembrane</keyword>
<feature type="repeat" description="RCC1" evidence="2">
    <location>
        <begin position="788"/>
        <end position="842"/>
    </location>
</feature>
<gene>
    <name evidence="7" type="ORF">Cvel_16417</name>
</gene>
<feature type="transmembrane region" description="Helical" evidence="4">
    <location>
        <begin position="1734"/>
        <end position="1756"/>
    </location>
</feature>
<feature type="transmembrane region" description="Helical" evidence="4">
    <location>
        <begin position="2038"/>
        <end position="2071"/>
    </location>
</feature>
<keyword evidence="4" id="KW-1133">Transmembrane helix</keyword>
<accession>A0A0G4FDY1</accession>
<feature type="region of interest" description="Disordered" evidence="3">
    <location>
        <begin position="2421"/>
        <end position="2442"/>
    </location>
</feature>
<dbReference type="SUPFAM" id="SSF57184">
    <property type="entry name" value="Growth factor receptor domain"/>
    <property type="match status" value="1"/>
</dbReference>
<feature type="region of interest" description="Disordered" evidence="3">
    <location>
        <begin position="1866"/>
        <end position="1916"/>
    </location>
</feature>
<feature type="transmembrane region" description="Helical" evidence="4">
    <location>
        <begin position="1575"/>
        <end position="1592"/>
    </location>
</feature>
<dbReference type="PhylomeDB" id="A0A0G4FDY1"/>
<dbReference type="EMBL" id="CDMZ01000291">
    <property type="protein sequence ID" value="CEM11084.1"/>
    <property type="molecule type" value="Genomic_DNA"/>
</dbReference>
<feature type="repeat" description="RCC1" evidence="2">
    <location>
        <begin position="843"/>
        <end position="894"/>
    </location>
</feature>
<sequence>MLILVAGTFLFFSIFAVLLPSSGVVLGEELPPVPWDRVEGDGETPKETGRLLQARSASASSRPHGTISSAFNVTDSFPPTFSGGTAVVHVEGDLEGVAPDSRTDCGPSAFRGGVWYTIRLPESRNPLAVSVDTCTNTTIDTVMGVVSGSDCPSNSSACECKWNDDACGIQSRVQLTERGGSDLFVTVGPYGALGDVTGFTLSFSLSELCEVPANTTRLDISGLDPRLVRSSNAAVTVREQTPVRVHLQCPQGDVCMYRNNEEEFWRYDGQCFIDLQCVSGLKIATAGRRPKCTAPNRADTIANATDLSDHFPLFVQEAGCATSFFGDWQNSTGDADFVDCGGSTSTGGVWHNSACRIRMVLSECTSTRTLVPRRNQSRVSFVEGQEGSRASSWVFALVRPSVSEVKDSQFNLSVTLSAAHSSNRIEDAANFGEHTLTAFPEEDLSISVTGDWEGATGDWDFRHCGGSASMPGVWHKLRLPESRGNLSVSVESRSDTQSNTAVGILSGDGCPSNRSACVCKAWDEEGDGHLSRVSFLGSGGSEAFVLVRPSENSDGEGFNLTASIAQTASRPTRLISQGARHSLTVDDQGGLFVFGDNRNGQLGLEGWGTFRLPTRVRQVSGVVDACGGGEFSLALLRNGTVLSWGENSYGQLDRGNETDWRRPGTVQGLQNEKVVGVACGRLHGAGWTEGGKIFTWGLDWNGRLGLSHTPARGRQMQRRDAPTTSFQTRTTFETITPDVCRGRSIPEGSDDGENRRTASLVNAPISEGEAVAGVSLGEAHTLIVTRSGRAFGWGWNCNGQLGNGQSGEDAEENSPVEIVVGEEERIVAVSAGGSHSLVLTASQNVFAFGRNFEGQVGVERAGRTVATPHLLENLPGRVVEIAAGENFSFLRLEDGRVLSFGENGEGQLGLGHTDSQREPRLVDGLRAARLWKGGAKTFTSLLVATGGVQGAGESSVGGKAYMGLTGSGSNEQGQLGLGSSGRLTNSELSIAPLFVTFWCPPAVSFPTDPGASSWRSSRGSFAAFFPSPFSSLSIDPEEPEEGVATGRTQVTFVPPVDSRVFDFGRSQKIRASLADQLSEQNAMMCDFPANVIDTEPPLPVCPSLLRLNVSRDARDISVLSLLEAPQVRDNVGLPAEVSLHYTFPAFPHSLPTIADLHSHFQSEDILSVLVEGTDKSGNTGSCTFVITSNRCPLNADRLSADSPCLCLPGYYSGKSQSGGLVCLQCDQNSHSRMGSLSPADCLYDSGYYRDATVPDESRCRPCIQRSNSSVGTNSPSECFCAEGSYFVPAEIRNSEGAAAVSLIDIVLHSDPFSLFTSGSCEPCPSNSTCRGQLLSDFEVSRVIRESRLAATLGHFREGRRGLGERNWTSRRHPLSPFRLLEAQSFETVQRTLRGLIAHPRPVPDGNFTLVQRWPHALIAPCPYQDTCSPGVQTDYQNDTAGTVCVSGHTGPMCNECEAGWRLNRQDLQCVECPPSEAISFLVAAMLLLAMPVAVWLFTAAVSKDNPHLAAVEHAVAMKIVLAFIGRFKMLSDLAAFALQRLREEALEHGLRERGGVMAGGVAWVAMSATRILKRLRSLPSIGSVFHLDYFFFRVFPESDLVSRNLLTLTVPATILLLLAIFGLLAVFVGFCRSRKTTRKMERTASHRRNEKDGKPNNGEEERKGRCPTVLQDAVEEEGEEGREKGERTEGVSGQTDIGAANRETLVLKRNRMRAFFFKRFVGVFRCNFDESTSCWSVLTAWFEGLVALSLAIMVIWGESLVGIPVATLRCIFLHPDMPTETGLRLHIQASQQCPRGVELLFAGAFWLSCAFAVFLPIIFLAAVTCRKRALLEATGGGGNGKSQKKSPGGWCVRSLGTRNSHRSRFSWRAATATRPPPREDSFSIQNESGERGDGAERGNSILKESKESPPQSMSSAQTDLAATHASVVTGDPRALHALFQWQLSVLLVGYKEEFYYWELVIFLRRFSLPLVLLEGESLATLYILGVHAVLFLLLQSLVRPYKTATLNRLETLSLGCWLLAVLVFQFLVNPNVALITKLTLLCVFVGVSASFIVYALSAILGGFLAGAVAALKSAYGRVVSPEDGCLPAFLIPLLQKYRVFTVLLCLLEPLAVACRQRSKVLICLDENDGRGDREKGRDSAILRRAETREAEGDSCCFVCFEKRRCCRRRSPKTCGARTDLESKDLRLSGGASMGEIVAAASPLFAQTWKGVHSEVSRIEMSLLNAMAENRRKSSALSCPSETEEALECSTLEPPPLATGFTLRAARLLNRWVGPGTSVGGSASHKLLSVHVCQLPVELCVLLKQILCCREQAEEQRRKALEPDVGRTSTKLSGREEEDEGPRAVQTDLKRNTELASTLQRNHADTPRNATVGFRNFVHSPRAEGKEVCSGFEGVADDGAASELPEEGPREDVAVYAPVLRGPVGSESDEQGINVGAERPTENGEEELEHVLQGEKGSDGVFGGSPEAFLRPQKRPLQLTDEVVSPSRDAFGVEGGIDLARPAAPPSVTAKHSASKLPVSCLPRISTAKDQESPFESDLSVVLWTEKDAIIAENRLWKGLLEVCTNLPESSSMEGFLEKDGTGQKGEERETLNRMIRLSEGFFVSSNALERGEWSGLSLQQLQEGVALLRHLQPELLLQLYFSYLASAYDRMHKKTK</sequence>
<dbReference type="InterPro" id="IPR009030">
    <property type="entry name" value="Growth_fac_rcpt_cys_sf"/>
</dbReference>
<feature type="domain" description="HYR" evidence="6">
    <location>
        <begin position="1092"/>
        <end position="1190"/>
    </location>
</feature>
<dbReference type="Gene3D" id="2.130.10.30">
    <property type="entry name" value="Regulator of chromosome condensation 1/beta-lactamase-inhibitor protein II"/>
    <property type="match status" value="2"/>
</dbReference>
<feature type="transmembrane region" description="Helical" evidence="4">
    <location>
        <begin position="1477"/>
        <end position="1497"/>
    </location>
</feature>
<dbReference type="InterPro" id="IPR003410">
    <property type="entry name" value="HYR_dom"/>
</dbReference>
<dbReference type="SUPFAM" id="SSF50985">
    <property type="entry name" value="RCC1/BLIP-II"/>
    <property type="match status" value="2"/>
</dbReference>
<feature type="signal peptide" evidence="5">
    <location>
        <begin position="1"/>
        <end position="27"/>
    </location>
</feature>
<evidence type="ECO:0000256" key="1">
    <source>
        <dbReference type="ARBA" id="ARBA00022737"/>
    </source>
</evidence>
<keyword evidence="1" id="KW-0677">Repeat</keyword>
<evidence type="ECO:0000256" key="4">
    <source>
        <dbReference type="SAM" id="Phobius"/>
    </source>
</evidence>
<reference evidence="7" key="1">
    <citation type="submission" date="2014-11" db="EMBL/GenBank/DDBJ databases">
        <authorList>
            <person name="Otto D Thomas"/>
            <person name="Naeem Raeece"/>
        </authorList>
    </citation>
    <scope>NUCLEOTIDE SEQUENCE</scope>
</reference>
<proteinExistence type="predicted"/>
<dbReference type="PROSITE" id="PS50012">
    <property type="entry name" value="RCC1_3"/>
    <property type="match status" value="6"/>
</dbReference>
<keyword evidence="4" id="KW-0472">Membrane</keyword>
<evidence type="ECO:0000256" key="3">
    <source>
        <dbReference type="SAM" id="MobiDB-lite"/>
    </source>
</evidence>
<dbReference type="InterPro" id="IPR009091">
    <property type="entry name" value="RCC1/BLIP-II"/>
</dbReference>
<feature type="repeat" description="RCC1" evidence="2">
    <location>
        <begin position="691"/>
        <end position="787"/>
    </location>
</feature>
<dbReference type="Pfam" id="PF00415">
    <property type="entry name" value="RCC1"/>
    <property type="match status" value="5"/>
</dbReference>
<dbReference type="GO" id="GO:0005085">
    <property type="term" value="F:guanyl-nucleotide exchange factor activity"/>
    <property type="evidence" value="ECO:0007669"/>
    <property type="project" value="TreeGrafter"/>
</dbReference>
<evidence type="ECO:0000259" key="6">
    <source>
        <dbReference type="PROSITE" id="PS50825"/>
    </source>
</evidence>
<evidence type="ECO:0000313" key="7">
    <source>
        <dbReference type="EMBL" id="CEM11084.1"/>
    </source>
</evidence>
<protein>
    <recommendedName>
        <fullName evidence="6">HYR domain-containing protein</fullName>
    </recommendedName>
</protein>
<organism evidence="7">
    <name type="scientific">Chromera velia CCMP2878</name>
    <dbReference type="NCBI Taxonomy" id="1169474"/>
    <lineage>
        <taxon>Eukaryota</taxon>
        <taxon>Sar</taxon>
        <taxon>Alveolata</taxon>
        <taxon>Colpodellida</taxon>
        <taxon>Chromeraceae</taxon>
        <taxon>Chromera</taxon>
    </lineage>
</organism>
<feature type="chain" id="PRO_5005188477" description="HYR domain-containing protein" evidence="5">
    <location>
        <begin position="28"/>
        <end position="2656"/>
    </location>
</feature>
<feature type="transmembrane region" description="Helical" evidence="4">
    <location>
        <begin position="1804"/>
        <end position="1823"/>
    </location>
</feature>
<dbReference type="InterPro" id="IPR000408">
    <property type="entry name" value="Reg_chr_condens"/>
</dbReference>
<feature type="repeat" description="RCC1" evidence="2">
    <location>
        <begin position="639"/>
        <end position="690"/>
    </location>
</feature>
<dbReference type="PANTHER" id="PTHR45982">
    <property type="entry name" value="REGULATOR OF CHROMOSOME CONDENSATION"/>
    <property type="match status" value="1"/>
</dbReference>
<evidence type="ECO:0000256" key="5">
    <source>
        <dbReference type="SAM" id="SignalP"/>
    </source>
</evidence>
<feature type="transmembrane region" description="Helical" evidence="4">
    <location>
        <begin position="1612"/>
        <end position="1631"/>
    </location>
</feature>
<evidence type="ECO:0000256" key="2">
    <source>
        <dbReference type="PROSITE-ProRule" id="PRU00235"/>
    </source>
</evidence>
<dbReference type="PROSITE" id="PS00626">
    <property type="entry name" value="RCC1_2"/>
    <property type="match status" value="1"/>
</dbReference>
<dbReference type="GO" id="GO:0005737">
    <property type="term" value="C:cytoplasm"/>
    <property type="evidence" value="ECO:0007669"/>
    <property type="project" value="TreeGrafter"/>
</dbReference>
<feature type="compositionally biased region" description="Basic and acidic residues" evidence="3">
    <location>
        <begin position="1639"/>
        <end position="1664"/>
    </location>
</feature>
<dbReference type="InterPro" id="IPR051553">
    <property type="entry name" value="Ran_GTPase-activating"/>
</dbReference>
<feature type="repeat" description="RCC1" evidence="2">
    <location>
        <begin position="589"/>
        <end position="638"/>
    </location>
</feature>
<feature type="transmembrane region" description="Helical" evidence="4">
    <location>
        <begin position="1979"/>
        <end position="1997"/>
    </location>
</feature>
<name>A0A0G4FDY1_9ALVE</name>
<dbReference type="PANTHER" id="PTHR45982:SF1">
    <property type="entry name" value="REGULATOR OF CHROMOSOME CONDENSATION"/>
    <property type="match status" value="1"/>
</dbReference>
<dbReference type="PRINTS" id="PR00633">
    <property type="entry name" value="RCCNDNSATION"/>
</dbReference>
<feature type="region of interest" description="Disordered" evidence="3">
    <location>
        <begin position="1639"/>
        <end position="1693"/>
    </location>
</feature>
<feature type="region of interest" description="Disordered" evidence="3">
    <location>
        <begin position="2317"/>
        <end position="2350"/>
    </location>
</feature>
<feature type="repeat" description="RCC1" evidence="2">
    <location>
        <begin position="895"/>
        <end position="956"/>
    </location>
</feature>